<dbReference type="AlphaFoldDB" id="A0A067SWV0"/>
<evidence type="ECO:0000256" key="2">
    <source>
        <dbReference type="SAM" id="Phobius"/>
    </source>
</evidence>
<evidence type="ECO:0000313" key="5">
    <source>
        <dbReference type="Proteomes" id="UP000027222"/>
    </source>
</evidence>
<dbReference type="PANTHER" id="PTHR40465">
    <property type="entry name" value="CHROMOSOME 1, WHOLE GENOME SHOTGUN SEQUENCE"/>
    <property type="match status" value="1"/>
</dbReference>
<evidence type="ECO:0000256" key="1">
    <source>
        <dbReference type="SAM" id="MobiDB-lite"/>
    </source>
</evidence>
<keyword evidence="2" id="KW-1133">Transmembrane helix</keyword>
<protein>
    <recommendedName>
        <fullName evidence="3">DUF6534 domain-containing protein</fullName>
    </recommendedName>
</protein>
<organism evidence="4 5">
    <name type="scientific">Galerina marginata (strain CBS 339.88)</name>
    <dbReference type="NCBI Taxonomy" id="685588"/>
    <lineage>
        <taxon>Eukaryota</taxon>
        <taxon>Fungi</taxon>
        <taxon>Dikarya</taxon>
        <taxon>Basidiomycota</taxon>
        <taxon>Agaricomycotina</taxon>
        <taxon>Agaricomycetes</taxon>
        <taxon>Agaricomycetidae</taxon>
        <taxon>Agaricales</taxon>
        <taxon>Agaricineae</taxon>
        <taxon>Strophariaceae</taxon>
        <taxon>Galerina</taxon>
    </lineage>
</organism>
<dbReference type="InterPro" id="IPR045339">
    <property type="entry name" value="DUF6534"/>
</dbReference>
<keyword evidence="5" id="KW-1185">Reference proteome</keyword>
<dbReference type="OrthoDB" id="2536347at2759"/>
<evidence type="ECO:0000313" key="4">
    <source>
        <dbReference type="EMBL" id="KDR71248.1"/>
    </source>
</evidence>
<feature type="transmembrane region" description="Helical" evidence="2">
    <location>
        <begin position="123"/>
        <end position="144"/>
    </location>
</feature>
<feature type="compositionally biased region" description="Polar residues" evidence="1">
    <location>
        <begin position="328"/>
        <end position="338"/>
    </location>
</feature>
<feature type="transmembrane region" description="Helical" evidence="2">
    <location>
        <begin position="20"/>
        <end position="40"/>
    </location>
</feature>
<sequence length="338" mass="37197">MAPAPVTPADLGKIAGPLLIAYLLNWGLFGVLSMQVYLYHLAFPGDRAGFKVLVYGTYLWEAVQTFLLTTSAFMTFATGFTNPMALDTIGTIWFSVPIMVGFVAFVSQVFYAYRIIILSQNRYIVGIILLLSCLSFSASIALGVETKNAVLFSHYLKKKNLITSGIWEGGSAGCDVMIAASMTYLLKRHDTRVKPTQVLLKRIIRLTIETGSLTAAVAILSHILGLLPGKLTYYQTSVAVLGKLYSNSMMASLNSRMQVRPSSDTSVSAFESEFQAVFNSTKKDLGIEVELGNRSVEGRILVTREEVSFPQSNKMSEEKKKDLDDLSQVAQPNKLPTW</sequence>
<feature type="transmembrane region" description="Helical" evidence="2">
    <location>
        <begin position="52"/>
        <end position="80"/>
    </location>
</feature>
<keyword evidence="2" id="KW-0472">Membrane</keyword>
<feature type="transmembrane region" description="Helical" evidence="2">
    <location>
        <begin position="92"/>
        <end position="111"/>
    </location>
</feature>
<accession>A0A067SWV0</accession>
<dbReference type="Proteomes" id="UP000027222">
    <property type="component" value="Unassembled WGS sequence"/>
</dbReference>
<evidence type="ECO:0000259" key="3">
    <source>
        <dbReference type="Pfam" id="PF20152"/>
    </source>
</evidence>
<dbReference type="PANTHER" id="PTHR40465:SF1">
    <property type="entry name" value="DUF6534 DOMAIN-CONTAINING PROTEIN"/>
    <property type="match status" value="1"/>
</dbReference>
<feature type="transmembrane region" description="Helical" evidence="2">
    <location>
        <begin position="164"/>
        <end position="186"/>
    </location>
</feature>
<gene>
    <name evidence="4" type="ORF">GALMADRAFT_143953</name>
</gene>
<reference evidence="5" key="1">
    <citation type="journal article" date="2014" name="Proc. Natl. Acad. Sci. U.S.A.">
        <title>Extensive sampling of basidiomycete genomes demonstrates inadequacy of the white-rot/brown-rot paradigm for wood decay fungi.</title>
        <authorList>
            <person name="Riley R."/>
            <person name="Salamov A.A."/>
            <person name="Brown D.W."/>
            <person name="Nagy L.G."/>
            <person name="Floudas D."/>
            <person name="Held B.W."/>
            <person name="Levasseur A."/>
            <person name="Lombard V."/>
            <person name="Morin E."/>
            <person name="Otillar R."/>
            <person name="Lindquist E.A."/>
            <person name="Sun H."/>
            <person name="LaButti K.M."/>
            <person name="Schmutz J."/>
            <person name="Jabbour D."/>
            <person name="Luo H."/>
            <person name="Baker S.E."/>
            <person name="Pisabarro A.G."/>
            <person name="Walton J.D."/>
            <person name="Blanchette R.A."/>
            <person name="Henrissat B."/>
            <person name="Martin F."/>
            <person name="Cullen D."/>
            <person name="Hibbett D.S."/>
            <person name="Grigoriev I.V."/>
        </authorList>
    </citation>
    <scope>NUCLEOTIDE SEQUENCE [LARGE SCALE GENOMIC DNA]</scope>
    <source>
        <strain evidence="5">CBS 339.88</strain>
    </source>
</reference>
<proteinExistence type="predicted"/>
<feature type="region of interest" description="Disordered" evidence="1">
    <location>
        <begin position="310"/>
        <end position="338"/>
    </location>
</feature>
<keyword evidence="2" id="KW-0812">Transmembrane</keyword>
<name>A0A067SWV0_GALM3</name>
<dbReference type="EMBL" id="KL142393">
    <property type="protein sequence ID" value="KDR71248.1"/>
    <property type="molecule type" value="Genomic_DNA"/>
</dbReference>
<feature type="compositionally biased region" description="Basic and acidic residues" evidence="1">
    <location>
        <begin position="315"/>
        <end position="324"/>
    </location>
</feature>
<feature type="transmembrane region" description="Helical" evidence="2">
    <location>
        <begin position="206"/>
        <end position="227"/>
    </location>
</feature>
<dbReference type="Pfam" id="PF20152">
    <property type="entry name" value="DUF6534"/>
    <property type="match status" value="1"/>
</dbReference>
<dbReference type="HOGENOM" id="CLU_046025_2_1_1"/>
<feature type="domain" description="DUF6534" evidence="3">
    <location>
        <begin position="171"/>
        <end position="257"/>
    </location>
</feature>